<proteinExistence type="predicted"/>
<dbReference type="EMBL" id="FCOC02000019">
    <property type="protein sequence ID" value="SAL46714.1"/>
    <property type="molecule type" value="Genomic_DNA"/>
</dbReference>
<accession>A0A158HQP1</accession>
<gene>
    <name evidence="1" type="ORF">AWB64_04925</name>
</gene>
<sequence length="35" mass="3785">MRTLKRNAADRTTFVFNSPYGGISVAGLPGSRRTS</sequence>
<organism evidence="1 2">
    <name type="scientific">Caballeronia sordidicola</name>
    <name type="common">Burkholderia sordidicola</name>
    <dbReference type="NCBI Taxonomy" id="196367"/>
    <lineage>
        <taxon>Bacteria</taxon>
        <taxon>Pseudomonadati</taxon>
        <taxon>Pseudomonadota</taxon>
        <taxon>Betaproteobacteria</taxon>
        <taxon>Burkholderiales</taxon>
        <taxon>Burkholderiaceae</taxon>
        <taxon>Caballeronia</taxon>
    </lineage>
</organism>
<dbReference type="AlphaFoldDB" id="A0A158HQP1"/>
<name>A0A158HQP1_CABSO</name>
<dbReference type="Proteomes" id="UP000054893">
    <property type="component" value="Unassembled WGS sequence"/>
</dbReference>
<protein>
    <submittedName>
        <fullName evidence="1">Uncharacterized protein</fullName>
    </submittedName>
</protein>
<evidence type="ECO:0000313" key="1">
    <source>
        <dbReference type="EMBL" id="SAL46714.1"/>
    </source>
</evidence>
<evidence type="ECO:0000313" key="2">
    <source>
        <dbReference type="Proteomes" id="UP000054893"/>
    </source>
</evidence>
<reference evidence="1 2" key="1">
    <citation type="submission" date="2016-01" db="EMBL/GenBank/DDBJ databases">
        <authorList>
            <person name="Oliw E.H."/>
        </authorList>
    </citation>
    <scope>NUCLEOTIDE SEQUENCE [LARGE SCALE GENOMIC DNA]</scope>
    <source>
        <strain evidence="1">LMG 22029</strain>
    </source>
</reference>